<keyword evidence="1" id="KW-0812">Transmembrane</keyword>
<proteinExistence type="predicted"/>
<name>A0A3S4P5L9_STRAP</name>
<keyword evidence="1" id="KW-1133">Transmembrane helix</keyword>
<organism evidence="2 3">
    <name type="scientific">Streptococcus anginosus</name>
    <dbReference type="NCBI Taxonomy" id="1328"/>
    <lineage>
        <taxon>Bacteria</taxon>
        <taxon>Bacillati</taxon>
        <taxon>Bacillota</taxon>
        <taxon>Bacilli</taxon>
        <taxon>Lactobacillales</taxon>
        <taxon>Streptococcaceae</taxon>
        <taxon>Streptococcus</taxon>
        <taxon>Streptococcus anginosus group</taxon>
    </lineage>
</organism>
<feature type="transmembrane region" description="Helical" evidence="1">
    <location>
        <begin position="58"/>
        <end position="77"/>
    </location>
</feature>
<dbReference type="AlphaFoldDB" id="A0A3S4P5L9"/>
<keyword evidence="1" id="KW-0472">Membrane</keyword>
<evidence type="ECO:0000313" key="2">
    <source>
        <dbReference type="EMBL" id="VED98561.1"/>
    </source>
</evidence>
<reference evidence="2 3" key="1">
    <citation type="submission" date="2018-12" db="EMBL/GenBank/DDBJ databases">
        <authorList>
            <consortium name="Pathogen Informatics"/>
        </authorList>
    </citation>
    <scope>NUCLEOTIDE SEQUENCE [LARGE SCALE GENOMIC DNA]</scope>
    <source>
        <strain evidence="2 3">NCTC10713</strain>
    </source>
</reference>
<sequence length="87" mass="10559">MRALWNKDLQKQKYSQHSKINHIEHIQFHVRINQSKEYQHAQQIKPPPKPKFVIKMKFYHYITLSNLLLVPLLHLYLTTLTDKLQAR</sequence>
<evidence type="ECO:0000256" key="1">
    <source>
        <dbReference type="SAM" id="Phobius"/>
    </source>
</evidence>
<gene>
    <name evidence="2" type="ORF">NCTC10713_01566</name>
</gene>
<accession>A0A3S4P5L9</accession>
<dbReference type="EMBL" id="LR134283">
    <property type="protein sequence ID" value="VED98561.1"/>
    <property type="molecule type" value="Genomic_DNA"/>
</dbReference>
<evidence type="ECO:0000313" key="3">
    <source>
        <dbReference type="Proteomes" id="UP000278419"/>
    </source>
</evidence>
<protein>
    <submittedName>
        <fullName evidence="2">Uncharacterized protein</fullName>
    </submittedName>
</protein>
<dbReference type="Proteomes" id="UP000278419">
    <property type="component" value="Chromosome"/>
</dbReference>